<evidence type="ECO:0008006" key="2">
    <source>
        <dbReference type="Google" id="ProtNLM"/>
    </source>
</evidence>
<dbReference type="RefSeq" id="WP_053431138.1">
    <property type="nucleotide sequence ID" value="NZ_CP040441.1"/>
</dbReference>
<dbReference type="SMART" id="SM00028">
    <property type="entry name" value="TPR"/>
    <property type="match status" value="2"/>
</dbReference>
<dbReference type="EMBL" id="LILD01000001">
    <property type="protein sequence ID" value="KOO39067.1"/>
    <property type="molecule type" value="Genomic_DNA"/>
</dbReference>
<organism evidence="1">
    <name type="scientific">Halalkalibacterium halodurans</name>
    <name type="common">Bacillus halodurans</name>
    <dbReference type="NCBI Taxonomy" id="86665"/>
    <lineage>
        <taxon>Bacteria</taxon>
        <taxon>Bacillati</taxon>
        <taxon>Bacillota</taxon>
        <taxon>Bacilli</taxon>
        <taxon>Bacillales</taxon>
        <taxon>Bacillaceae</taxon>
        <taxon>Halalkalibacterium (ex Joshi et al. 2022)</taxon>
    </lineage>
</organism>
<proteinExistence type="predicted"/>
<accession>A0A0M0KKF7</accession>
<dbReference type="Gene3D" id="1.25.40.10">
    <property type="entry name" value="Tetratricopeptide repeat domain"/>
    <property type="match status" value="1"/>
</dbReference>
<protein>
    <recommendedName>
        <fullName evidence="2">Tetratricopeptide repeat protein</fullName>
    </recommendedName>
</protein>
<dbReference type="PATRIC" id="fig|136160.3.peg.2270"/>
<comment type="caution">
    <text evidence="1">The sequence shown here is derived from an EMBL/GenBank/DDBJ whole genome shotgun (WGS) entry which is preliminary data.</text>
</comment>
<dbReference type="InterPro" id="IPR011990">
    <property type="entry name" value="TPR-like_helical_dom_sf"/>
</dbReference>
<dbReference type="GeneID" id="87597616"/>
<name>A0A0M0KKF7_ALKHA</name>
<reference evidence="1" key="1">
    <citation type="submission" date="2015-08" db="EMBL/GenBank/DDBJ databases">
        <title>Complete DNA Sequence of Pseudomonas syringae pv. actinidiae, the Causal Agent of Kiwifruit Canker Disease.</title>
        <authorList>
            <person name="Rikkerink E.H.A."/>
            <person name="Fineran P.C."/>
        </authorList>
    </citation>
    <scope>NUCLEOTIDE SEQUENCE</scope>
    <source>
        <strain evidence="1">DSM 13666</strain>
    </source>
</reference>
<gene>
    <name evidence="1" type="ORF">AMD02_09535</name>
</gene>
<evidence type="ECO:0000313" key="1">
    <source>
        <dbReference type="EMBL" id="KOO39067.1"/>
    </source>
</evidence>
<dbReference type="SUPFAM" id="SSF48452">
    <property type="entry name" value="TPR-like"/>
    <property type="match status" value="1"/>
</dbReference>
<dbReference type="InterPro" id="IPR019734">
    <property type="entry name" value="TPR_rpt"/>
</dbReference>
<dbReference type="AlphaFoldDB" id="A0A0M0KKF7"/>
<sequence>MNKLEERSQHRKSRFRFLVISTFWRVLLLLKNDAEPLFHLGNIHYAYGHKASAMNYWKEAVSKNREHEKAWHNLVQCAVIQEEWEQAAEGLTILCRNHPTRFEYMSLYTHALKKLGKKEELEEWYLSHINGPHHEWAIEGLGMLYIRTRREIDAFKLLSPFVRKFPNRPVGLKILGISSIRTYQYEAGLTFLEKSLELKEDKEVKSLVDRVKRLKKVRGGNR</sequence>